<protein>
    <submittedName>
        <fullName evidence="1">Uncharacterized protein</fullName>
    </submittedName>
</protein>
<evidence type="ECO:0000313" key="1">
    <source>
        <dbReference type="EMBL" id="PUB11294.1"/>
    </source>
</evidence>
<comment type="caution">
    <text evidence="1">The sequence shown here is derived from an EMBL/GenBank/DDBJ whole genome shotgun (WGS) entry which is preliminary data.</text>
</comment>
<accession>A0A2T6K961</accession>
<reference evidence="1 2" key="1">
    <citation type="submission" date="2018-04" db="EMBL/GenBank/DDBJ databases">
        <title>Genomic Encyclopedia of Archaeal and Bacterial Type Strains, Phase II (KMG-II): from individual species to whole genera.</title>
        <authorList>
            <person name="Goeker M."/>
        </authorList>
    </citation>
    <scope>NUCLEOTIDE SEQUENCE [LARGE SCALE GENOMIC DNA]</scope>
    <source>
        <strain evidence="1 2">DSM 29955</strain>
    </source>
</reference>
<organism evidence="1 2">
    <name type="scientific">Yoonia sediminilitoris</name>
    <dbReference type="NCBI Taxonomy" id="1286148"/>
    <lineage>
        <taxon>Bacteria</taxon>
        <taxon>Pseudomonadati</taxon>
        <taxon>Pseudomonadota</taxon>
        <taxon>Alphaproteobacteria</taxon>
        <taxon>Rhodobacterales</taxon>
        <taxon>Paracoccaceae</taxon>
        <taxon>Yoonia</taxon>
    </lineage>
</organism>
<dbReference type="EMBL" id="QBUD01000014">
    <property type="protein sequence ID" value="PUB11294.1"/>
    <property type="molecule type" value="Genomic_DNA"/>
</dbReference>
<sequence>MSIALPSISKRGLGGFLGRKSKKISSAHVPSAQKQLEGRDIAKLFSEKGQRPKARPAKLNETEKLDRAALNSLRGALYSKD</sequence>
<dbReference type="AlphaFoldDB" id="A0A2T6K961"/>
<proteinExistence type="predicted"/>
<name>A0A2T6K961_9RHOB</name>
<keyword evidence="2" id="KW-1185">Reference proteome</keyword>
<dbReference type="Proteomes" id="UP000244523">
    <property type="component" value="Unassembled WGS sequence"/>
</dbReference>
<evidence type="ECO:0000313" key="2">
    <source>
        <dbReference type="Proteomes" id="UP000244523"/>
    </source>
</evidence>
<gene>
    <name evidence="1" type="ORF">C8N45_11467</name>
</gene>
<dbReference type="RefSeq" id="WP_108387965.1">
    <property type="nucleotide sequence ID" value="NZ_QBUD01000014.1"/>
</dbReference>